<dbReference type="EMBL" id="UZAF01020857">
    <property type="protein sequence ID" value="VDO73502.1"/>
    <property type="molecule type" value="Genomic_DNA"/>
</dbReference>
<keyword evidence="1" id="KW-0732">Signal</keyword>
<protein>
    <submittedName>
        <fullName evidence="4">SCP domain-containing protein</fullName>
    </submittedName>
</protein>
<dbReference type="WBParaSite" id="HPLM_0001884401-mRNA-1">
    <property type="protein sequence ID" value="HPLM_0001884401-mRNA-1"/>
    <property type="gene ID" value="HPLM_0001884401"/>
</dbReference>
<gene>
    <name evidence="2" type="ORF">HPLM_LOCUS18836</name>
</gene>
<evidence type="ECO:0000313" key="2">
    <source>
        <dbReference type="EMBL" id="VDO73502.1"/>
    </source>
</evidence>
<organism evidence="4">
    <name type="scientific">Haemonchus placei</name>
    <name type="common">Barber's pole worm</name>
    <dbReference type="NCBI Taxonomy" id="6290"/>
    <lineage>
        <taxon>Eukaryota</taxon>
        <taxon>Metazoa</taxon>
        <taxon>Ecdysozoa</taxon>
        <taxon>Nematoda</taxon>
        <taxon>Chromadorea</taxon>
        <taxon>Rhabditida</taxon>
        <taxon>Rhabditina</taxon>
        <taxon>Rhabditomorpha</taxon>
        <taxon>Strongyloidea</taxon>
        <taxon>Trichostrongylidae</taxon>
        <taxon>Haemonchus</taxon>
    </lineage>
</organism>
<sequence length="137" mass="15763">MFFLLLISAIFTVNDAEERWITVNATEAYKELNSKYNVTWDESLASEALELAKNPVDVKDHKGEADKFVKGKEYFDKNDGSSMDVKVKKTLEQKIKDRHDEFKRFKSGARFGCNGVFNTTSPTYDFVSSVCLYKKHK</sequence>
<dbReference type="AlphaFoldDB" id="A0A0N4X3A2"/>
<dbReference type="Proteomes" id="UP000268014">
    <property type="component" value="Unassembled WGS sequence"/>
</dbReference>
<feature type="signal peptide" evidence="1">
    <location>
        <begin position="1"/>
        <end position="16"/>
    </location>
</feature>
<accession>A0A0N4X3A2</accession>
<feature type="chain" id="PRO_5043124332" evidence="1">
    <location>
        <begin position="17"/>
        <end position="137"/>
    </location>
</feature>
<reference evidence="2 3" key="2">
    <citation type="submission" date="2018-11" db="EMBL/GenBank/DDBJ databases">
        <authorList>
            <consortium name="Pathogen Informatics"/>
        </authorList>
    </citation>
    <scope>NUCLEOTIDE SEQUENCE [LARGE SCALE GENOMIC DNA]</scope>
    <source>
        <strain evidence="2 3">MHpl1</strain>
    </source>
</reference>
<keyword evidence="3" id="KW-1185">Reference proteome</keyword>
<reference evidence="4" key="1">
    <citation type="submission" date="2017-02" db="UniProtKB">
        <authorList>
            <consortium name="WormBaseParasite"/>
        </authorList>
    </citation>
    <scope>IDENTIFICATION</scope>
</reference>
<evidence type="ECO:0000256" key="1">
    <source>
        <dbReference type="SAM" id="SignalP"/>
    </source>
</evidence>
<proteinExistence type="predicted"/>
<evidence type="ECO:0000313" key="3">
    <source>
        <dbReference type="Proteomes" id="UP000268014"/>
    </source>
</evidence>
<evidence type="ECO:0000313" key="4">
    <source>
        <dbReference type="WBParaSite" id="HPLM_0001884401-mRNA-1"/>
    </source>
</evidence>
<name>A0A0N4X3A2_HAEPC</name>